<dbReference type="CDD" id="cd18140">
    <property type="entry name" value="HLD_clamp_RFC"/>
    <property type="match status" value="1"/>
</dbReference>
<dbReference type="GO" id="GO:0006261">
    <property type="term" value="P:DNA-templated DNA replication"/>
    <property type="evidence" value="ECO:0007669"/>
    <property type="project" value="TreeGrafter"/>
</dbReference>
<accession>A0AAD1UL00</accession>
<dbReference type="Proteomes" id="UP001295684">
    <property type="component" value="Unassembled WGS sequence"/>
</dbReference>
<comment type="subcellular location">
    <subcellularLocation>
        <location evidence="1">Nucleus</location>
    </subcellularLocation>
</comment>
<dbReference type="GO" id="GO:0005524">
    <property type="term" value="F:ATP binding"/>
    <property type="evidence" value="ECO:0007669"/>
    <property type="project" value="UniProtKB-KW"/>
</dbReference>
<evidence type="ECO:0000256" key="4">
    <source>
        <dbReference type="ARBA" id="ARBA00022741"/>
    </source>
</evidence>
<dbReference type="GO" id="GO:0005634">
    <property type="term" value="C:nucleus"/>
    <property type="evidence" value="ECO:0007669"/>
    <property type="project" value="UniProtKB-SubCell"/>
</dbReference>
<evidence type="ECO:0000256" key="5">
    <source>
        <dbReference type="ARBA" id="ARBA00022840"/>
    </source>
</evidence>
<dbReference type="Gene3D" id="1.20.272.10">
    <property type="match status" value="1"/>
</dbReference>
<dbReference type="InterPro" id="IPR050238">
    <property type="entry name" value="DNA_Rep/Repair_Clamp_Loader"/>
</dbReference>
<evidence type="ECO:0000256" key="2">
    <source>
        <dbReference type="ARBA" id="ARBA00005378"/>
    </source>
</evidence>
<feature type="domain" description="AAA+ ATPase" evidence="8">
    <location>
        <begin position="67"/>
        <end position="206"/>
    </location>
</feature>
<gene>
    <name evidence="9" type="ORF">ECRASSUSDP1_LOCUS12015</name>
</gene>
<dbReference type="SUPFAM" id="SSF48019">
    <property type="entry name" value="post-AAA+ oligomerization domain-like"/>
    <property type="match status" value="1"/>
</dbReference>
<keyword evidence="3" id="KW-0235">DNA replication</keyword>
<dbReference type="InterPro" id="IPR027417">
    <property type="entry name" value="P-loop_NTPase"/>
</dbReference>
<dbReference type="Pfam" id="PF00004">
    <property type="entry name" value="AAA"/>
    <property type="match status" value="1"/>
</dbReference>
<dbReference type="SUPFAM" id="SSF52540">
    <property type="entry name" value="P-loop containing nucleoside triphosphate hydrolases"/>
    <property type="match status" value="1"/>
</dbReference>
<dbReference type="PANTHER" id="PTHR11669:SF20">
    <property type="entry name" value="REPLICATION FACTOR C SUBUNIT 4"/>
    <property type="match status" value="1"/>
</dbReference>
<dbReference type="CDD" id="cd00009">
    <property type="entry name" value="AAA"/>
    <property type="match status" value="1"/>
</dbReference>
<keyword evidence="5" id="KW-0067">ATP-binding</keyword>
<evidence type="ECO:0000256" key="6">
    <source>
        <dbReference type="ARBA" id="ARBA00023242"/>
    </source>
</evidence>
<dbReference type="NCBIfam" id="NF001679">
    <property type="entry name" value="PRK00440.1"/>
    <property type="match status" value="1"/>
</dbReference>
<dbReference type="GO" id="GO:0003689">
    <property type="term" value="F:DNA clamp loader activity"/>
    <property type="evidence" value="ECO:0007669"/>
    <property type="project" value="TreeGrafter"/>
</dbReference>
<evidence type="ECO:0000313" key="9">
    <source>
        <dbReference type="EMBL" id="CAI2370697.1"/>
    </source>
</evidence>
<dbReference type="GO" id="GO:0006281">
    <property type="term" value="P:DNA repair"/>
    <property type="evidence" value="ECO:0007669"/>
    <property type="project" value="TreeGrafter"/>
</dbReference>
<comment type="caution">
    <text evidence="9">The sequence shown here is derived from an EMBL/GenBank/DDBJ whole genome shotgun (WGS) entry which is preliminary data.</text>
</comment>
<evidence type="ECO:0000256" key="3">
    <source>
        <dbReference type="ARBA" id="ARBA00022705"/>
    </source>
</evidence>
<dbReference type="GO" id="GO:0016887">
    <property type="term" value="F:ATP hydrolysis activity"/>
    <property type="evidence" value="ECO:0007669"/>
    <property type="project" value="InterPro"/>
</dbReference>
<dbReference type="Gene3D" id="1.10.8.60">
    <property type="match status" value="1"/>
</dbReference>
<evidence type="ECO:0000256" key="1">
    <source>
        <dbReference type="ARBA" id="ARBA00004123"/>
    </source>
</evidence>
<reference evidence="9" key="1">
    <citation type="submission" date="2023-07" db="EMBL/GenBank/DDBJ databases">
        <authorList>
            <consortium name="AG Swart"/>
            <person name="Singh M."/>
            <person name="Singh A."/>
            <person name="Seah K."/>
            <person name="Emmerich C."/>
        </authorList>
    </citation>
    <scope>NUCLEOTIDE SEQUENCE</scope>
    <source>
        <strain evidence="9">DP1</strain>
    </source>
</reference>
<dbReference type="InterPro" id="IPR003959">
    <property type="entry name" value="ATPase_AAA_core"/>
</dbReference>
<dbReference type="EMBL" id="CAMPGE010011897">
    <property type="protein sequence ID" value="CAI2370697.1"/>
    <property type="molecule type" value="Genomic_DNA"/>
</dbReference>
<dbReference type="InterPro" id="IPR013748">
    <property type="entry name" value="Rep_factorC_C"/>
</dbReference>
<feature type="region of interest" description="Disordered" evidence="7">
    <location>
        <begin position="1"/>
        <end position="35"/>
    </location>
</feature>
<dbReference type="GO" id="GO:0003677">
    <property type="term" value="F:DNA binding"/>
    <property type="evidence" value="ECO:0007669"/>
    <property type="project" value="InterPro"/>
</dbReference>
<keyword evidence="4" id="KW-0547">Nucleotide-binding</keyword>
<evidence type="ECO:0000259" key="8">
    <source>
        <dbReference type="SMART" id="SM00382"/>
    </source>
</evidence>
<keyword evidence="6" id="KW-0539">Nucleus</keyword>
<sequence>MEAFLKRNGNKSLKKVEKDVEMEPDDEKDNKSRYQPWVEKYRPNKIDEVSHQPEVVSALNKSIETGKIPHLLLYGPPGTGKTSTILALSKELFGPEFHRSRILELNASDDRGIGMVREKIKKFAQKKISKAVSSDYPCPPVQLIILDEADSMTVDAQAALRRTIEVYSAQTRFCIICNYVSKIIEPLASRCVKFRFTPIAEEAQMKRLQYICEQEEINHDNSALEALVEVTDGDMRKSIMMLQSAGRSYEGDKLTAEDIYEVSGKIPIEVIQDIWDQILNQSDTNISELAENVIQEGYDIMQLLSQLIELVTNAATRDVSHLKKARIAEICAETEFKLIKGGSEELNVSYLLVSISDILNS</sequence>
<dbReference type="InterPro" id="IPR047854">
    <property type="entry name" value="RFC_lid"/>
</dbReference>
<dbReference type="Pfam" id="PF21960">
    <property type="entry name" value="RCF1-5-like_lid"/>
    <property type="match status" value="1"/>
</dbReference>
<evidence type="ECO:0000313" key="10">
    <source>
        <dbReference type="Proteomes" id="UP001295684"/>
    </source>
</evidence>
<dbReference type="Gene3D" id="3.40.50.300">
    <property type="entry name" value="P-loop containing nucleotide triphosphate hydrolases"/>
    <property type="match status" value="1"/>
</dbReference>
<dbReference type="InterPro" id="IPR008921">
    <property type="entry name" value="DNA_pol3_clamp-load_cplx_C"/>
</dbReference>
<organism evidence="9 10">
    <name type="scientific">Euplotes crassus</name>
    <dbReference type="NCBI Taxonomy" id="5936"/>
    <lineage>
        <taxon>Eukaryota</taxon>
        <taxon>Sar</taxon>
        <taxon>Alveolata</taxon>
        <taxon>Ciliophora</taxon>
        <taxon>Intramacronucleata</taxon>
        <taxon>Spirotrichea</taxon>
        <taxon>Hypotrichia</taxon>
        <taxon>Euplotida</taxon>
        <taxon>Euplotidae</taxon>
        <taxon>Moneuplotes</taxon>
    </lineage>
</organism>
<dbReference type="FunFam" id="1.10.8.60:FF:000032">
    <property type="entry name" value="Replication factor C subunit 4"/>
    <property type="match status" value="1"/>
</dbReference>
<dbReference type="Pfam" id="PF08542">
    <property type="entry name" value="Rep_fac_C"/>
    <property type="match status" value="1"/>
</dbReference>
<evidence type="ECO:0000256" key="7">
    <source>
        <dbReference type="SAM" id="MobiDB-lite"/>
    </source>
</evidence>
<proteinExistence type="inferred from homology"/>
<keyword evidence="10" id="KW-1185">Reference proteome</keyword>
<dbReference type="AlphaFoldDB" id="A0AAD1UL00"/>
<comment type="similarity">
    <text evidence="2">Belongs to the activator 1 small subunits family.</text>
</comment>
<dbReference type="SMART" id="SM00382">
    <property type="entry name" value="AAA"/>
    <property type="match status" value="1"/>
</dbReference>
<dbReference type="InterPro" id="IPR003593">
    <property type="entry name" value="AAA+_ATPase"/>
</dbReference>
<dbReference type="GO" id="GO:0005663">
    <property type="term" value="C:DNA replication factor C complex"/>
    <property type="evidence" value="ECO:0007669"/>
    <property type="project" value="TreeGrafter"/>
</dbReference>
<dbReference type="PANTHER" id="PTHR11669">
    <property type="entry name" value="REPLICATION FACTOR C / DNA POLYMERASE III GAMMA-TAU SUBUNIT"/>
    <property type="match status" value="1"/>
</dbReference>
<name>A0AAD1UL00_EUPCR</name>
<protein>
    <recommendedName>
        <fullName evidence="8">AAA+ ATPase domain-containing protein</fullName>
    </recommendedName>
</protein>
<dbReference type="FunFam" id="3.40.50.300:FF:000129">
    <property type="entry name" value="Replication factor C subunit 5"/>
    <property type="match status" value="1"/>
</dbReference>